<accession>A0A1I5MFK7</accession>
<proteinExistence type="predicted"/>
<dbReference type="GO" id="GO:0016491">
    <property type="term" value="F:oxidoreductase activity"/>
    <property type="evidence" value="ECO:0007669"/>
    <property type="project" value="InterPro"/>
</dbReference>
<feature type="domain" description="Enoyl reductase (ER)" evidence="1">
    <location>
        <begin position="10"/>
        <end position="311"/>
    </location>
</feature>
<gene>
    <name evidence="2" type="ORF">SAMN04515674_101259</name>
</gene>
<protein>
    <submittedName>
        <fullName evidence="2">NADPH:quinone reductase</fullName>
    </submittedName>
</protein>
<keyword evidence="3" id="KW-1185">Reference proteome</keyword>
<dbReference type="Proteomes" id="UP000199306">
    <property type="component" value="Unassembled WGS sequence"/>
</dbReference>
<evidence type="ECO:0000313" key="3">
    <source>
        <dbReference type="Proteomes" id="UP000199306"/>
    </source>
</evidence>
<dbReference type="Pfam" id="PF08240">
    <property type="entry name" value="ADH_N"/>
    <property type="match status" value="1"/>
</dbReference>
<dbReference type="Gene3D" id="3.40.50.720">
    <property type="entry name" value="NAD(P)-binding Rossmann-like Domain"/>
    <property type="match status" value="1"/>
</dbReference>
<dbReference type="SMART" id="SM00829">
    <property type="entry name" value="PKS_ER"/>
    <property type="match status" value="1"/>
</dbReference>
<dbReference type="PANTHER" id="PTHR11695">
    <property type="entry name" value="ALCOHOL DEHYDROGENASE RELATED"/>
    <property type="match status" value="1"/>
</dbReference>
<sequence length="313" mass="33441">MKAIVLKEFGGTENLVIDETPLPEIKDNEVLVRVKAISINPVDVKTRSGKGLAGRIKDQHPIILGWDISGTVTETGTNVTAFKRGDEVFGMVNFPGLGNAYAEYVAAPVTHLALKPSGISHEEAAGATLAALTALQGLTQKAKIKEGFRVLIHSAAGGVGHFAVQIAKRLGAYVIGTASEANRDFVLSLGADEHIDYKAHRFEDLVKEVDFVLDTIGGDNIDRSFLTMKKGATIISIPSGLNAEITEKAEALGLNGFFFLVESNGEDMKEIAGLLEDGSIRSHISKVFSFQEMGEAHLQVESGSTRGKVIVTI</sequence>
<dbReference type="InterPro" id="IPR036291">
    <property type="entry name" value="NAD(P)-bd_dom_sf"/>
</dbReference>
<evidence type="ECO:0000313" key="2">
    <source>
        <dbReference type="EMBL" id="SFP07731.1"/>
    </source>
</evidence>
<dbReference type="InterPro" id="IPR011032">
    <property type="entry name" value="GroES-like_sf"/>
</dbReference>
<reference evidence="2 3" key="1">
    <citation type="submission" date="2016-10" db="EMBL/GenBank/DDBJ databases">
        <authorList>
            <person name="de Groot N.N."/>
        </authorList>
    </citation>
    <scope>NUCLEOTIDE SEQUENCE [LARGE SCALE GENOMIC DNA]</scope>
    <source>
        <strain evidence="3">E92,LMG 26720,CCM 7988</strain>
    </source>
</reference>
<dbReference type="InterPro" id="IPR013154">
    <property type="entry name" value="ADH-like_N"/>
</dbReference>
<dbReference type="SUPFAM" id="SSF51735">
    <property type="entry name" value="NAD(P)-binding Rossmann-fold domains"/>
    <property type="match status" value="1"/>
</dbReference>
<organism evidence="2 3">
    <name type="scientific">Pseudarcicella hirudinis</name>
    <dbReference type="NCBI Taxonomy" id="1079859"/>
    <lineage>
        <taxon>Bacteria</taxon>
        <taxon>Pseudomonadati</taxon>
        <taxon>Bacteroidota</taxon>
        <taxon>Cytophagia</taxon>
        <taxon>Cytophagales</taxon>
        <taxon>Flectobacillaceae</taxon>
        <taxon>Pseudarcicella</taxon>
    </lineage>
</organism>
<dbReference type="SUPFAM" id="SSF50129">
    <property type="entry name" value="GroES-like"/>
    <property type="match status" value="1"/>
</dbReference>
<dbReference type="RefSeq" id="WP_092010924.1">
    <property type="nucleotide sequence ID" value="NZ_FOXH01000001.1"/>
</dbReference>
<name>A0A1I5MFK7_9BACT</name>
<dbReference type="PANTHER" id="PTHR11695:SF294">
    <property type="entry name" value="RETICULON-4-INTERACTING PROTEIN 1, MITOCHONDRIAL"/>
    <property type="match status" value="1"/>
</dbReference>
<dbReference type="Pfam" id="PF13602">
    <property type="entry name" value="ADH_zinc_N_2"/>
    <property type="match status" value="1"/>
</dbReference>
<dbReference type="STRING" id="1079859.SAMN04515674_101259"/>
<dbReference type="InterPro" id="IPR020843">
    <property type="entry name" value="ER"/>
</dbReference>
<dbReference type="InterPro" id="IPR050700">
    <property type="entry name" value="YIM1/Zinc_Alcohol_DH_Fams"/>
</dbReference>
<dbReference type="AlphaFoldDB" id="A0A1I5MFK7"/>
<dbReference type="OrthoDB" id="648910at2"/>
<dbReference type="CDD" id="cd05289">
    <property type="entry name" value="MDR_like_2"/>
    <property type="match status" value="1"/>
</dbReference>
<dbReference type="Gene3D" id="3.90.180.10">
    <property type="entry name" value="Medium-chain alcohol dehydrogenases, catalytic domain"/>
    <property type="match status" value="1"/>
</dbReference>
<dbReference type="EMBL" id="FOXH01000001">
    <property type="protein sequence ID" value="SFP07731.1"/>
    <property type="molecule type" value="Genomic_DNA"/>
</dbReference>
<evidence type="ECO:0000259" key="1">
    <source>
        <dbReference type="SMART" id="SM00829"/>
    </source>
</evidence>